<accession>A0ABX0HGA4</accession>
<dbReference type="Proteomes" id="UP000818603">
    <property type="component" value="Unassembled WGS sequence"/>
</dbReference>
<dbReference type="RefSeq" id="WP_155137736.1">
    <property type="nucleotide sequence ID" value="NZ_BMGZ01000001.1"/>
</dbReference>
<dbReference type="InterPro" id="IPR036291">
    <property type="entry name" value="NAD(P)-bd_dom_sf"/>
</dbReference>
<name>A0ABX0HGA4_9PROT</name>
<dbReference type="PRINTS" id="PR00081">
    <property type="entry name" value="GDHRDH"/>
</dbReference>
<dbReference type="Gene3D" id="3.40.50.720">
    <property type="entry name" value="NAD(P)-binding Rossmann-like Domain"/>
    <property type="match status" value="1"/>
</dbReference>
<dbReference type="InterPro" id="IPR002347">
    <property type="entry name" value="SDR_fam"/>
</dbReference>
<evidence type="ECO:0000313" key="4">
    <source>
        <dbReference type="Proteomes" id="UP000818603"/>
    </source>
</evidence>
<evidence type="ECO:0000256" key="1">
    <source>
        <dbReference type="ARBA" id="ARBA00006484"/>
    </source>
</evidence>
<organism evidence="3 4">
    <name type="scientific">Aquisalinus luteolus</name>
    <dbReference type="NCBI Taxonomy" id="1566827"/>
    <lineage>
        <taxon>Bacteria</taxon>
        <taxon>Pseudomonadati</taxon>
        <taxon>Pseudomonadota</taxon>
        <taxon>Alphaproteobacteria</taxon>
        <taxon>Parvularculales</taxon>
        <taxon>Parvularculaceae</taxon>
        <taxon>Aquisalinus</taxon>
    </lineage>
</organism>
<dbReference type="NCBIfam" id="NF006597">
    <property type="entry name" value="PRK09134.1"/>
    <property type="match status" value="1"/>
</dbReference>
<evidence type="ECO:0000313" key="3">
    <source>
        <dbReference type="EMBL" id="NHK27079.1"/>
    </source>
</evidence>
<keyword evidence="4" id="KW-1185">Reference proteome</keyword>
<protein>
    <submittedName>
        <fullName evidence="3">SDR family oxidoreductase</fullName>
    </submittedName>
</protein>
<dbReference type="PANTHER" id="PTHR43639:SF1">
    <property type="entry name" value="SHORT-CHAIN DEHYDROGENASE_REDUCTASE FAMILY PROTEIN"/>
    <property type="match status" value="1"/>
</dbReference>
<dbReference type="EMBL" id="VCJR02000001">
    <property type="protein sequence ID" value="NHK27079.1"/>
    <property type="molecule type" value="Genomic_DNA"/>
</dbReference>
<proteinExistence type="inferred from homology"/>
<evidence type="ECO:0000256" key="2">
    <source>
        <dbReference type="ARBA" id="ARBA00023002"/>
    </source>
</evidence>
<keyword evidence="2" id="KW-0560">Oxidoreductase</keyword>
<dbReference type="SUPFAM" id="SSF51735">
    <property type="entry name" value="NAD(P)-binding Rossmann-fold domains"/>
    <property type="match status" value="1"/>
</dbReference>
<sequence>MSDATTNQSTQHGSSERGVALVTGGGVRVGRALCVALAKAGFDVAVHYNSSEGPAAETASLIEQAGGKAQTFQADLTDTDETSALVPAVREAMGPITLLVNNASLFENDALADFTVDGWHAHMNANLLAPMLLAKSFAAQAELGRNTMIANIIDQRVWALTPRFFSYTLSKSALWTATQTLAQDLGPKGIRVNGIGPGPTLKNARQSDEDWQAQNDALILRKGPDPDDIAAALLYLVDARPVTGQMIAVDGGQHLAWETPDVTVNE</sequence>
<comment type="caution">
    <text evidence="3">The sequence shown here is derived from an EMBL/GenBank/DDBJ whole genome shotgun (WGS) entry which is preliminary data.</text>
</comment>
<gene>
    <name evidence="3" type="ORF">FF098_004065</name>
</gene>
<comment type="similarity">
    <text evidence="1">Belongs to the short-chain dehydrogenases/reductases (SDR) family.</text>
</comment>
<reference evidence="3 4" key="1">
    <citation type="submission" date="2020-02" db="EMBL/GenBank/DDBJ databases">
        <title>Genome sequence of Parvularcula flava strain NH6-79.</title>
        <authorList>
            <person name="Abdul Karim M.H."/>
            <person name="Lam M.Q."/>
            <person name="Chen S.J."/>
            <person name="Yahya A."/>
            <person name="Shahir S."/>
            <person name="Shamsir M.S."/>
            <person name="Chong C.S."/>
        </authorList>
    </citation>
    <scope>NUCLEOTIDE SEQUENCE [LARGE SCALE GENOMIC DNA]</scope>
    <source>
        <strain evidence="3 4">NH6-79</strain>
    </source>
</reference>
<dbReference type="PANTHER" id="PTHR43639">
    <property type="entry name" value="OXIDOREDUCTASE, SHORT-CHAIN DEHYDROGENASE/REDUCTASE FAMILY (AFU_ORTHOLOGUE AFUA_5G02870)"/>
    <property type="match status" value="1"/>
</dbReference>
<dbReference type="Pfam" id="PF13561">
    <property type="entry name" value="adh_short_C2"/>
    <property type="match status" value="1"/>
</dbReference>